<dbReference type="SUPFAM" id="SSF53187">
    <property type="entry name" value="Zn-dependent exopeptidases"/>
    <property type="match status" value="1"/>
</dbReference>
<evidence type="ECO:0000259" key="2">
    <source>
        <dbReference type="Pfam" id="PF04389"/>
    </source>
</evidence>
<dbReference type="CDD" id="cd03877">
    <property type="entry name" value="M28_like"/>
    <property type="match status" value="1"/>
</dbReference>
<reference evidence="3" key="1">
    <citation type="submission" date="2021-12" db="EMBL/GenBank/DDBJ databases">
        <authorList>
            <person name="Rodrigo-Torres L."/>
            <person name="Arahal R. D."/>
            <person name="Lucena T."/>
        </authorList>
    </citation>
    <scope>NUCLEOTIDE SEQUENCE</scope>
    <source>
        <strain evidence="3">CECT 8419</strain>
    </source>
</reference>
<dbReference type="InterPro" id="IPR045175">
    <property type="entry name" value="M28_fam"/>
</dbReference>
<feature type="chain" id="PRO_5046687610" description="Peptidase M28 domain-containing protein" evidence="1">
    <location>
        <begin position="22"/>
        <end position="532"/>
    </location>
</feature>
<keyword evidence="4" id="KW-1185">Reference proteome</keyword>
<sequence>MMIRICLSLTALVCATTLLTAQRAALPTTDAEARVLAATINVEDLRKHLTTLADDAMEGRETGQPGQKRAANYLRAQLEDLSLPAIGPDSSYFQSIKFSRQAWEAIRLVHNGTELRHLWDYYASPGTNTSRDAIDIEEITFLGYGIDTDTYSDYRDHDVAGKTILILAGEPRTRKGNFLLTGTKDPSDWSLNDGRKLELAKAQGVETVLIIDPAFRRNVQDIRKEVLDGRLRMVEQTEAERSFANAVYITPDLARTLVGKKNKKVVKARRRIEKSGKLRPVTVATDLQLTQRKAVSELIGENVLGYLEGTDSLLKEEVLVVSAHYDHLGKRGEAIFNGADDNGSGTSTVLEVAQAFVLAKDQGLGPRRSVLFLWVSGEEKGLLGSEYYATHPVFPLEQTIADINVDMVGRVDEKHAGDPYYIYVIGSDRLSSELHQINETVNRDFTQLELDYTYNMESDPNRYYYRSDHYNFARNGIPSIFFFNGSHADYHRDTDTVDKINFEKMVRIGQLVFYNAWQLANQDKRIEVDVRP</sequence>
<name>A0ABN8F6N4_9BACT</name>
<dbReference type="InterPro" id="IPR007484">
    <property type="entry name" value="Peptidase_M28"/>
</dbReference>
<dbReference type="EMBL" id="CAKLPZ010000001">
    <property type="protein sequence ID" value="CAH0999813.1"/>
    <property type="molecule type" value="Genomic_DNA"/>
</dbReference>
<feature type="signal peptide" evidence="1">
    <location>
        <begin position="1"/>
        <end position="21"/>
    </location>
</feature>
<gene>
    <name evidence="3" type="ORF">LEM8419_01110</name>
</gene>
<protein>
    <recommendedName>
        <fullName evidence="2">Peptidase M28 domain-containing protein</fullName>
    </recommendedName>
</protein>
<keyword evidence="1" id="KW-0732">Signal</keyword>
<dbReference type="Proteomes" id="UP000837803">
    <property type="component" value="Unassembled WGS sequence"/>
</dbReference>
<feature type="domain" description="Peptidase M28" evidence="2">
    <location>
        <begin position="302"/>
        <end position="514"/>
    </location>
</feature>
<evidence type="ECO:0000313" key="3">
    <source>
        <dbReference type="EMBL" id="CAH0999813.1"/>
    </source>
</evidence>
<dbReference type="Pfam" id="PF04389">
    <property type="entry name" value="Peptidase_M28"/>
    <property type="match status" value="1"/>
</dbReference>
<organism evidence="3 4">
    <name type="scientific">Neolewinella maritima</name>
    <dbReference type="NCBI Taxonomy" id="1383882"/>
    <lineage>
        <taxon>Bacteria</taxon>
        <taxon>Pseudomonadati</taxon>
        <taxon>Bacteroidota</taxon>
        <taxon>Saprospiria</taxon>
        <taxon>Saprospirales</taxon>
        <taxon>Lewinellaceae</taxon>
        <taxon>Neolewinella</taxon>
    </lineage>
</organism>
<proteinExistence type="predicted"/>
<accession>A0ABN8F6N4</accession>
<dbReference type="Gene3D" id="3.40.630.10">
    <property type="entry name" value="Zn peptidases"/>
    <property type="match status" value="2"/>
</dbReference>
<evidence type="ECO:0000313" key="4">
    <source>
        <dbReference type="Proteomes" id="UP000837803"/>
    </source>
</evidence>
<dbReference type="PANTHER" id="PTHR12147">
    <property type="entry name" value="METALLOPEPTIDASE M28 FAMILY MEMBER"/>
    <property type="match status" value="1"/>
</dbReference>
<comment type="caution">
    <text evidence="3">The sequence shown here is derived from an EMBL/GenBank/DDBJ whole genome shotgun (WGS) entry which is preliminary data.</text>
</comment>
<evidence type="ECO:0000256" key="1">
    <source>
        <dbReference type="SAM" id="SignalP"/>
    </source>
</evidence>
<dbReference type="PANTHER" id="PTHR12147:SF26">
    <property type="entry name" value="PEPTIDASE M28 DOMAIN-CONTAINING PROTEIN"/>
    <property type="match status" value="1"/>
</dbReference>
<dbReference type="RefSeq" id="WP_238750023.1">
    <property type="nucleotide sequence ID" value="NZ_CAKLPZ010000001.1"/>
</dbReference>